<dbReference type="InterPro" id="IPR016032">
    <property type="entry name" value="Sig_transdc_resp-reg_C-effctor"/>
</dbReference>
<dbReference type="Pfam" id="PF00196">
    <property type="entry name" value="GerE"/>
    <property type="match status" value="1"/>
</dbReference>
<dbReference type="SUPFAM" id="SSF48452">
    <property type="entry name" value="TPR-like"/>
    <property type="match status" value="1"/>
</dbReference>
<dbReference type="InterPro" id="IPR011990">
    <property type="entry name" value="TPR-like_helical_dom_sf"/>
</dbReference>
<accession>A0ABN2GHJ0</accession>
<evidence type="ECO:0000256" key="2">
    <source>
        <dbReference type="SAM" id="MobiDB-lite"/>
    </source>
</evidence>
<keyword evidence="1" id="KW-0238">DNA-binding</keyword>
<dbReference type="Gene3D" id="1.25.40.10">
    <property type="entry name" value="Tetratricopeptide repeat domain"/>
    <property type="match status" value="1"/>
</dbReference>
<feature type="compositionally biased region" description="Low complexity" evidence="2">
    <location>
        <begin position="32"/>
        <end position="41"/>
    </location>
</feature>
<feature type="region of interest" description="Disordered" evidence="2">
    <location>
        <begin position="216"/>
        <end position="286"/>
    </location>
</feature>
<evidence type="ECO:0000313" key="5">
    <source>
        <dbReference type="Proteomes" id="UP001499851"/>
    </source>
</evidence>
<dbReference type="PROSITE" id="PS50043">
    <property type="entry name" value="HTH_LUXR_2"/>
    <property type="match status" value="1"/>
</dbReference>
<dbReference type="SMART" id="SM00421">
    <property type="entry name" value="HTH_LUXR"/>
    <property type="match status" value="1"/>
</dbReference>
<reference evidence="4 5" key="1">
    <citation type="journal article" date="2019" name="Int. J. Syst. Evol. Microbiol.">
        <title>The Global Catalogue of Microorganisms (GCM) 10K type strain sequencing project: providing services to taxonomists for standard genome sequencing and annotation.</title>
        <authorList>
            <consortium name="The Broad Institute Genomics Platform"/>
            <consortium name="The Broad Institute Genome Sequencing Center for Infectious Disease"/>
            <person name="Wu L."/>
            <person name="Ma J."/>
        </authorList>
    </citation>
    <scope>NUCLEOTIDE SEQUENCE [LARGE SCALE GENOMIC DNA]</scope>
    <source>
        <strain evidence="4 5">JCM 16001</strain>
    </source>
</reference>
<dbReference type="EMBL" id="BAAAQF010000005">
    <property type="protein sequence ID" value="GAA1671375.1"/>
    <property type="molecule type" value="Genomic_DNA"/>
</dbReference>
<dbReference type="CDD" id="cd06170">
    <property type="entry name" value="LuxR_C_like"/>
    <property type="match status" value="1"/>
</dbReference>
<feature type="region of interest" description="Disordered" evidence="2">
    <location>
        <begin position="1"/>
        <end position="98"/>
    </location>
</feature>
<dbReference type="Proteomes" id="UP001499851">
    <property type="component" value="Unassembled WGS sequence"/>
</dbReference>
<dbReference type="PRINTS" id="PR00038">
    <property type="entry name" value="HTHLUXR"/>
</dbReference>
<organism evidence="4 5">
    <name type="scientific">Glycomyces endophyticus</name>
    <dbReference type="NCBI Taxonomy" id="480996"/>
    <lineage>
        <taxon>Bacteria</taxon>
        <taxon>Bacillati</taxon>
        <taxon>Actinomycetota</taxon>
        <taxon>Actinomycetes</taxon>
        <taxon>Glycomycetales</taxon>
        <taxon>Glycomycetaceae</taxon>
        <taxon>Glycomyces</taxon>
    </lineage>
</organism>
<feature type="compositionally biased region" description="Low complexity" evidence="2">
    <location>
        <begin position="216"/>
        <end position="241"/>
    </location>
</feature>
<evidence type="ECO:0000313" key="4">
    <source>
        <dbReference type="EMBL" id="GAA1671375.1"/>
    </source>
</evidence>
<keyword evidence="5" id="KW-1185">Reference proteome</keyword>
<dbReference type="PANTHER" id="PTHR43214:SF42">
    <property type="entry name" value="TRANSCRIPTIONAL REGULATORY PROTEIN DESR"/>
    <property type="match status" value="1"/>
</dbReference>
<sequence>MGRRAPEHPARAASPARRTGPSPAAPEPAAPPGARTGRTGAHQAEPTSPPRLRTAQPRPPTPEPNRGAQSHPPAPETNHAAPVNPPAPPVLDAPDPLSATLRRLDDGSLALVVTAADAHLLHEATRADTTVTLRVATGSAEHAARAALARGRRALAEGPLGDAYASFTLAAVLAAPTAPDLALTAHTAAADTAWAAGDRAACTAALESALAAMSASADPGTRSNTTPSNATPSNTTLSNAALSNTALSDLPGTMKAGATPKPNNHHLHLRRNPSDPSGTIAPGGHPDAQLADYLRGLTALLHETPGPAIAALRRVAAAADDSPDALHRASAAALLLGDADAACRIGLRALAIARDRDRPDLTARALEYLAYAEMRAGRHARARTHAREGLDAALRTGRANTAAHHRAVLALSASVEGDTAEVEAHATAALAAARRCGLNQTAALAEWALARSDLARGAPDAAAARLAGLVRQGHFAVRHLLLPCFAEAAALSGRKQEARTVLAELQAWAASGLDDAARAQLARVEALTAPAGTPPETIDAHFLHAIRLHPSGTGDFERARTQLHYGKWLRRRRRPLLARAVLRDALHGFERCGAATWAEQARQELRATGGRGRAEPGALAGLTPHQLRIARLVATGATNREVARSLSLSVRTVDHHLRNIFAALGVRSRVELARLVADTP</sequence>
<protein>
    <recommendedName>
        <fullName evidence="3">HTH luxR-type domain-containing protein</fullName>
    </recommendedName>
</protein>
<feature type="compositionally biased region" description="Basic and acidic residues" evidence="2">
    <location>
        <begin position="1"/>
        <end position="10"/>
    </location>
</feature>
<dbReference type="InterPro" id="IPR000792">
    <property type="entry name" value="Tscrpt_reg_LuxR_C"/>
</dbReference>
<feature type="domain" description="HTH luxR-type" evidence="3">
    <location>
        <begin position="615"/>
        <end position="680"/>
    </location>
</feature>
<name>A0ABN2GHJ0_9ACTN</name>
<dbReference type="SUPFAM" id="SSF46894">
    <property type="entry name" value="C-terminal effector domain of the bipartite response regulators"/>
    <property type="match status" value="1"/>
</dbReference>
<gene>
    <name evidence="4" type="ORF">GCM10009830_16720</name>
</gene>
<dbReference type="InterPro" id="IPR036388">
    <property type="entry name" value="WH-like_DNA-bd_sf"/>
</dbReference>
<dbReference type="RefSeq" id="WP_344484353.1">
    <property type="nucleotide sequence ID" value="NZ_BAAAQF010000005.1"/>
</dbReference>
<evidence type="ECO:0000256" key="1">
    <source>
        <dbReference type="ARBA" id="ARBA00023125"/>
    </source>
</evidence>
<dbReference type="Gene3D" id="1.10.10.10">
    <property type="entry name" value="Winged helix-like DNA-binding domain superfamily/Winged helix DNA-binding domain"/>
    <property type="match status" value="1"/>
</dbReference>
<proteinExistence type="predicted"/>
<evidence type="ECO:0000259" key="3">
    <source>
        <dbReference type="PROSITE" id="PS50043"/>
    </source>
</evidence>
<dbReference type="PANTHER" id="PTHR43214">
    <property type="entry name" value="TWO-COMPONENT RESPONSE REGULATOR"/>
    <property type="match status" value="1"/>
</dbReference>
<comment type="caution">
    <text evidence="4">The sequence shown here is derived from an EMBL/GenBank/DDBJ whole genome shotgun (WGS) entry which is preliminary data.</text>
</comment>
<dbReference type="InterPro" id="IPR039420">
    <property type="entry name" value="WalR-like"/>
</dbReference>